<reference evidence="1" key="1">
    <citation type="journal article" date="2018" name="BMC Evol. Biol.">
        <title>The linear mitochondrial genome of the quarantine chytrid Synchytrium endobioticum; insights into the evolution and recent history of an obligate biotrophic plant pathogen.</title>
        <authorList>
            <person name="van de Vossenberg B.T.L.H."/>
            <person name="Brankovics B."/>
            <person name="Nguyen H.D.T."/>
            <person name="van Gent-Pelzer M.P.E."/>
            <person name="Smith D."/>
            <person name="Dadej K."/>
            <person name="Przetakiewicz J."/>
            <person name="Kreuze J.F."/>
            <person name="Boerma M."/>
            <person name="van Leeuwen G.C.M."/>
            <person name="Andre Levesque C."/>
            <person name="van der Lee T.A.J."/>
        </authorList>
    </citation>
    <scope>NUCLEOTIDE SEQUENCE</scope>
    <source>
        <strain evidence="1">CBS 809.83</strain>
    </source>
</reference>
<dbReference type="SUPFAM" id="SSF55608">
    <property type="entry name" value="Homing endonucleases"/>
    <property type="match status" value="1"/>
</dbReference>
<accession>A0A4P8NQN3</accession>
<dbReference type="AlphaFoldDB" id="A0A4P8NQN3"/>
<geneLocation type="mitochondrion" evidence="1"/>
<name>A0A4P8NQN3_9FUNG</name>
<protein>
    <submittedName>
        <fullName evidence="1">Homing endonuclease</fullName>
    </submittedName>
</protein>
<dbReference type="Gene3D" id="3.10.28.10">
    <property type="entry name" value="Homing endonucleases"/>
    <property type="match status" value="1"/>
</dbReference>
<organism evidence="1">
    <name type="scientific">Powellomyces hirtus</name>
    <dbReference type="NCBI Taxonomy" id="109895"/>
    <lineage>
        <taxon>Eukaryota</taxon>
        <taxon>Fungi</taxon>
        <taxon>Fungi incertae sedis</taxon>
        <taxon>Chytridiomycota</taxon>
        <taxon>Chytridiomycota incertae sedis</taxon>
        <taxon>Chytridiomycetes</taxon>
        <taxon>Spizellomycetales</taxon>
        <taxon>Powellomycetaceae</taxon>
        <taxon>Powellomyces</taxon>
    </lineage>
</organism>
<keyword evidence="1" id="KW-0540">Nuclease</keyword>
<keyword evidence="1" id="KW-0496">Mitochondrion</keyword>
<keyword evidence="1" id="KW-0378">Hydrolase</keyword>
<dbReference type="EMBL" id="MK292693">
    <property type="protein sequence ID" value="QCQ69108.1"/>
    <property type="molecule type" value="Genomic_DNA"/>
</dbReference>
<gene>
    <name evidence="1" type="primary">iorf160</name>
</gene>
<proteinExistence type="predicted"/>
<evidence type="ECO:0000313" key="1">
    <source>
        <dbReference type="EMBL" id="QCQ69108.1"/>
    </source>
</evidence>
<keyword evidence="1" id="KW-0255">Endonuclease</keyword>
<dbReference type="GO" id="GO:0004519">
    <property type="term" value="F:endonuclease activity"/>
    <property type="evidence" value="ECO:0007669"/>
    <property type="project" value="UniProtKB-KW"/>
</dbReference>
<sequence>MLETLLSHECSSTPLTLVDRNNFKDLIISRKPKLAMDIHRVLISRILRDWEPKVPPPPFQGGGYAMLAWVYKIPAMKILSDPSRKFWDICFISVKRVLFNIHGKRFLSTAAGVADPNDHKPLNPNWVVGFVDAEGCFTVVIGKRENGELRCIPVLKLCFM</sequence>
<dbReference type="InterPro" id="IPR027434">
    <property type="entry name" value="Homing_endonucl"/>
</dbReference>